<organism evidence="3 4">
    <name type="scientific">Anaeromyxobacter dehalogenans (strain ATCC BAA-258 / DSM 21875 / 2CP-1)</name>
    <dbReference type="NCBI Taxonomy" id="455488"/>
    <lineage>
        <taxon>Bacteria</taxon>
        <taxon>Pseudomonadati</taxon>
        <taxon>Myxococcota</taxon>
        <taxon>Myxococcia</taxon>
        <taxon>Myxococcales</taxon>
        <taxon>Cystobacterineae</taxon>
        <taxon>Anaeromyxobacteraceae</taxon>
        <taxon>Anaeromyxobacter</taxon>
    </lineage>
</organism>
<sequence>MLTHKTFFEGQVQSIGFERNGRRQTAGVVDVGEFHFGTEAPERMTVVSGELWARLPGEAGFRAFPAGTCFEIPGRSGFDVKATAPAAYVCEFL</sequence>
<dbReference type="GO" id="GO:0005829">
    <property type="term" value="C:cytosol"/>
    <property type="evidence" value="ECO:0007669"/>
    <property type="project" value="TreeGrafter"/>
</dbReference>
<dbReference type="InterPro" id="IPR014710">
    <property type="entry name" value="RmlC-like_jellyroll"/>
</dbReference>
<protein>
    <submittedName>
        <fullName evidence="3">Uncharacterized protein</fullName>
    </submittedName>
</protein>
<dbReference type="KEGG" id="acp:A2cp1_3590"/>
<dbReference type="InterPro" id="IPR011051">
    <property type="entry name" value="RmlC_Cupin_sf"/>
</dbReference>
<keyword evidence="4" id="KW-1185">Reference proteome</keyword>
<evidence type="ECO:0000313" key="3">
    <source>
        <dbReference type="EMBL" id="ACL66920.1"/>
    </source>
</evidence>
<accession>B8J625</accession>
<keyword evidence="2" id="KW-0808">Transferase</keyword>
<evidence type="ECO:0000256" key="2">
    <source>
        <dbReference type="ARBA" id="ARBA00022679"/>
    </source>
</evidence>
<dbReference type="RefSeq" id="WP_015934702.1">
    <property type="nucleotide sequence ID" value="NC_011891.1"/>
</dbReference>
<dbReference type="GO" id="GO:0004731">
    <property type="term" value="F:purine-nucleoside phosphorylase activity"/>
    <property type="evidence" value="ECO:0007669"/>
    <property type="project" value="TreeGrafter"/>
</dbReference>
<evidence type="ECO:0000256" key="1">
    <source>
        <dbReference type="ARBA" id="ARBA00022676"/>
    </source>
</evidence>
<dbReference type="HOGENOM" id="CLU_157874_0_0_7"/>
<dbReference type="GO" id="GO:0016154">
    <property type="term" value="F:pyrimidine-nucleoside phosphorylase activity"/>
    <property type="evidence" value="ECO:0007669"/>
    <property type="project" value="TreeGrafter"/>
</dbReference>
<dbReference type="EMBL" id="CP001359">
    <property type="protein sequence ID" value="ACL66920.1"/>
    <property type="molecule type" value="Genomic_DNA"/>
</dbReference>
<dbReference type="InterPro" id="IPR009664">
    <property type="entry name" value="Ppnp"/>
</dbReference>
<reference evidence="3" key="1">
    <citation type="submission" date="2009-01" db="EMBL/GenBank/DDBJ databases">
        <title>Complete sequence of Anaeromyxobacter dehalogenans 2CP-1.</title>
        <authorList>
            <consortium name="US DOE Joint Genome Institute"/>
            <person name="Lucas S."/>
            <person name="Copeland A."/>
            <person name="Lapidus A."/>
            <person name="Glavina del Rio T."/>
            <person name="Dalin E."/>
            <person name="Tice H."/>
            <person name="Bruce D."/>
            <person name="Goodwin L."/>
            <person name="Pitluck S."/>
            <person name="Saunders E."/>
            <person name="Brettin T."/>
            <person name="Detter J.C."/>
            <person name="Han C."/>
            <person name="Larimer F."/>
            <person name="Land M."/>
            <person name="Hauser L."/>
            <person name="Kyrpides N."/>
            <person name="Ovchinnikova G."/>
            <person name="Beliaev A.S."/>
            <person name="Richardson P."/>
        </authorList>
    </citation>
    <scope>NUCLEOTIDE SEQUENCE</scope>
    <source>
        <strain evidence="3">2CP-1</strain>
    </source>
</reference>
<gene>
    <name evidence="3" type="ordered locus">A2cp1_3590</name>
</gene>
<proteinExistence type="predicted"/>
<dbReference type="AlphaFoldDB" id="B8J625"/>
<dbReference type="Pfam" id="PF06865">
    <property type="entry name" value="Ppnp"/>
    <property type="match status" value="1"/>
</dbReference>
<dbReference type="Proteomes" id="UP000007089">
    <property type="component" value="Chromosome"/>
</dbReference>
<name>B8J625_ANAD2</name>
<evidence type="ECO:0000313" key="4">
    <source>
        <dbReference type="Proteomes" id="UP000007089"/>
    </source>
</evidence>
<dbReference type="Gene3D" id="2.60.120.10">
    <property type="entry name" value="Jelly Rolls"/>
    <property type="match status" value="1"/>
</dbReference>
<dbReference type="PANTHER" id="PTHR36540">
    <property type="entry name" value="PYRIMIDINE/PURINE NUCLEOSIDE PHOSPHORYLASE"/>
    <property type="match status" value="1"/>
</dbReference>
<keyword evidence="1" id="KW-0328">Glycosyltransferase</keyword>
<dbReference type="PANTHER" id="PTHR36540:SF1">
    <property type="entry name" value="PYRIMIDINE_PURINE NUCLEOSIDE PHOSPHORYLASE"/>
    <property type="match status" value="1"/>
</dbReference>
<dbReference type="SUPFAM" id="SSF51182">
    <property type="entry name" value="RmlC-like cupins"/>
    <property type="match status" value="1"/>
</dbReference>